<dbReference type="PANTHER" id="PTHR31528">
    <property type="entry name" value="4-AMINO-5-HYDROXYMETHYL-2-METHYLPYRIMIDINE PHOSPHATE SYNTHASE THI11-RELATED"/>
    <property type="match status" value="1"/>
</dbReference>
<evidence type="ECO:0000313" key="3">
    <source>
        <dbReference type="EMBL" id="EIM26995.1"/>
    </source>
</evidence>
<accession>I4YSQ3</accession>
<sequence precursor="true">MAAIRIKSLVLSMTMSLAGLTSASSAEKVVYQLGWVPGGSNAIEYVAKARGLFAAEGLDVDILSGNGGSDTLTRVAAGAADIGIVGIESVMGALAEQKLPVKVVFALYNKKPDSIHVPASSPVKAIADLKGRKLATASFSSSNVVWPIFAKRNGLDPASVELMKVDAAAVAPMMAAGQADALINWVTVAALDAAVMKEAGKGMRVIPWSDFGYEGYGQSLVVNENLLSKKPEVVKAFLRAFVKATAIAIADPRDAGNAIHEIVPEVDPVIASQEFAASIPLIQNEISKKDGLGAIEANRLKTTWDWVAQSRSLPQDAINPAALIDMTYLPK</sequence>
<keyword evidence="4" id="KW-1185">Reference proteome</keyword>
<name>I4YSQ3_9HYPH</name>
<feature type="domain" description="SsuA/THI5-like" evidence="2">
    <location>
        <begin position="43"/>
        <end position="255"/>
    </location>
</feature>
<evidence type="ECO:0000313" key="4">
    <source>
        <dbReference type="Proteomes" id="UP000003947"/>
    </source>
</evidence>
<dbReference type="STRING" id="864069.MicloDRAFT_00035490"/>
<dbReference type="eggNOG" id="COG0715">
    <property type="taxonomic scope" value="Bacteria"/>
</dbReference>
<reference evidence="3 4" key="1">
    <citation type="submission" date="2012-02" db="EMBL/GenBank/DDBJ databases">
        <title>Improved High-Quality Draft sequence of Microvirga sp. WSM3557.</title>
        <authorList>
            <consortium name="US DOE Joint Genome Institute"/>
            <person name="Lucas S."/>
            <person name="Han J."/>
            <person name="Lapidus A."/>
            <person name="Cheng J.-F."/>
            <person name="Goodwin L."/>
            <person name="Pitluck S."/>
            <person name="Peters L."/>
            <person name="Zhang X."/>
            <person name="Detter J.C."/>
            <person name="Han C."/>
            <person name="Tapia R."/>
            <person name="Land M."/>
            <person name="Hauser L."/>
            <person name="Kyrpides N."/>
            <person name="Ivanova N."/>
            <person name="Pagani I."/>
            <person name="Brau L."/>
            <person name="Yates R."/>
            <person name="O'Hara G."/>
            <person name="Rui T."/>
            <person name="Howieson J."/>
            <person name="Reeve W."/>
            <person name="Woyke T."/>
        </authorList>
    </citation>
    <scope>NUCLEOTIDE SEQUENCE [LARGE SCALE GENOMIC DNA]</scope>
    <source>
        <strain evidence="3 4">WSM3557</strain>
    </source>
</reference>
<evidence type="ECO:0000259" key="2">
    <source>
        <dbReference type="Pfam" id="PF09084"/>
    </source>
</evidence>
<dbReference type="Proteomes" id="UP000003947">
    <property type="component" value="Unassembled WGS sequence"/>
</dbReference>
<gene>
    <name evidence="3" type="ORF">MicloDRAFT_00035490</name>
</gene>
<dbReference type="RefSeq" id="WP_009763045.1">
    <property type="nucleotide sequence ID" value="NZ_CP141048.1"/>
</dbReference>
<dbReference type="Pfam" id="PF09084">
    <property type="entry name" value="NMT1"/>
    <property type="match status" value="1"/>
</dbReference>
<dbReference type="HOGENOM" id="CLU_028871_1_1_5"/>
<proteinExistence type="predicted"/>
<dbReference type="PANTHER" id="PTHR31528:SF15">
    <property type="entry name" value="RIBOFLAVIN-BINDING PROTEIN RIBY"/>
    <property type="match status" value="1"/>
</dbReference>
<dbReference type="PATRIC" id="fig|864069.3.peg.3868"/>
<keyword evidence="1" id="KW-0732">Signal</keyword>
<dbReference type="GO" id="GO:0009228">
    <property type="term" value="P:thiamine biosynthetic process"/>
    <property type="evidence" value="ECO:0007669"/>
    <property type="project" value="InterPro"/>
</dbReference>
<dbReference type="InterPro" id="IPR027939">
    <property type="entry name" value="NMT1/THI5"/>
</dbReference>
<dbReference type="InterPro" id="IPR015168">
    <property type="entry name" value="SsuA/THI5"/>
</dbReference>
<feature type="chain" id="PRO_5003698066" evidence="1">
    <location>
        <begin position="24"/>
        <end position="331"/>
    </location>
</feature>
<organism evidence="3 4">
    <name type="scientific">Microvirga lotononidis</name>
    <dbReference type="NCBI Taxonomy" id="864069"/>
    <lineage>
        <taxon>Bacteria</taxon>
        <taxon>Pseudomonadati</taxon>
        <taxon>Pseudomonadota</taxon>
        <taxon>Alphaproteobacteria</taxon>
        <taxon>Hyphomicrobiales</taxon>
        <taxon>Methylobacteriaceae</taxon>
        <taxon>Microvirga</taxon>
    </lineage>
</organism>
<protein>
    <submittedName>
        <fullName evidence="3">ABC-type nitrate/sulfonate/bicarbonate transport system, periplasmic component</fullName>
    </submittedName>
</protein>
<feature type="signal peptide" evidence="1">
    <location>
        <begin position="1"/>
        <end position="23"/>
    </location>
</feature>
<dbReference type="SUPFAM" id="SSF53850">
    <property type="entry name" value="Periplasmic binding protein-like II"/>
    <property type="match status" value="1"/>
</dbReference>
<dbReference type="EMBL" id="JH660645">
    <property type="protein sequence ID" value="EIM26995.1"/>
    <property type="molecule type" value="Genomic_DNA"/>
</dbReference>
<dbReference type="Gene3D" id="3.40.190.10">
    <property type="entry name" value="Periplasmic binding protein-like II"/>
    <property type="match status" value="2"/>
</dbReference>
<dbReference type="OrthoDB" id="5372616at2"/>
<evidence type="ECO:0000256" key="1">
    <source>
        <dbReference type="SAM" id="SignalP"/>
    </source>
</evidence>
<dbReference type="AlphaFoldDB" id="I4YSQ3"/>